<evidence type="ECO:0000313" key="7">
    <source>
        <dbReference type="Proteomes" id="UP000198397"/>
    </source>
</evidence>
<dbReference type="SUPFAM" id="SSF52540">
    <property type="entry name" value="P-loop containing nucleoside triphosphate hydrolases"/>
    <property type="match status" value="1"/>
</dbReference>
<dbReference type="GO" id="GO:0005524">
    <property type="term" value="F:ATP binding"/>
    <property type="evidence" value="ECO:0007669"/>
    <property type="project" value="UniProtKB-KW"/>
</dbReference>
<reference evidence="6 7" key="1">
    <citation type="submission" date="2017-06" db="EMBL/GenBank/DDBJ databases">
        <authorList>
            <person name="Kim H.J."/>
            <person name="Triplett B.A."/>
        </authorList>
    </citation>
    <scope>NUCLEOTIDE SEQUENCE [LARGE SCALE GENOMIC DNA]</scope>
    <source>
        <strain evidence="6 7">DSM 8800</strain>
    </source>
</reference>
<accession>A0A238W8T0</accession>
<proteinExistence type="predicted"/>
<keyword evidence="2" id="KW-0808">Transferase</keyword>
<evidence type="ECO:0000256" key="4">
    <source>
        <dbReference type="ARBA" id="ARBA00022777"/>
    </source>
</evidence>
<sequence length="182" mass="20737">MNIVLSGYPASGTTTLAMRLADRYSFTRIEAGEIVREAAEAHGQSLVAFDQTLCENEELDRELDAKIRSRVAEYNRVILESCYSGHRLDNTALHIWMTAPHKQRIRRFADREGISVAKASERVPSIERSIRFRAREFYGIDIEDRQVYDAVINTGEATVSESFEQLQNLLFEEDLIVKPPSV</sequence>
<dbReference type="OrthoDB" id="31096at2157"/>
<dbReference type="RefSeq" id="WP_089384470.1">
    <property type="nucleotide sequence ID" value="NZ_FZNQ01000006.1"/>
</dbReference>
<dbReference type="Gene3D" id="3.40.50.300">
    <property type="entry name" value="P-loop containing nucleotide triphosphate hydrolases"/>
    <property type="match status" value="1"/>
</dbReference>
<keyword evidence="4 6" id="KW-0418">Kinase</keyword>
<evidence type="ECO:0000256" key="5">
    <source>
        <dbReference type="ARBA" id="ARBA00022840"/>
    </source>
</evidence>
<organism evidence="6 7">
    <name type="scientific">Halorubrum vacuolatum</name>
    <name type="common">Natronobacterium vacuolatum</name>
    <dbReference type="NCBI Taxonomy" id="63740"/>
    <lineage>
        <taxon>Archaea</taxon>
        <taxon>Methanobacteriati</taxon>
        <taxon>Methanobacteriota</taxon>
        <taxon>Stenosarchaea group</taxon>
        <taxon>Halobacteria</taxon>
        <taxon>Halobacteriales</taxon>
        <taxon>Haloferacaceae</taxon>
        <taxon>Halorubrum</taxon>
    </lineage>
</organism>
<keyword evidence="3" id="KW-0547">Nucleotide-binding</keyword>
<dbReference type="GO" id="GO:0016776">
    <property type="term" value="F:phosphotransferase activity, phosphate group as acceptor"/>
    <property type="evidence" value="ECO:0007669"/>
    <property type="project" value="InterPro"/>
</dbReference>
<keyword evidence="5" id="KW-0067">ATP-binding</keyword>
<keyword evidence="7" id="KW-1185">Reference proteome</keyword>
<dbReference type="Proteomes" id="UP000198397">
    <property type="component" value="Unassembled WGS sequence"/>
</dbReference>
<dbReference type="NCBIfam" id="TIGR02173">
    <property type="entry name" value="cyt_kin_arch"/>
    <property type="match status" value="1"/>
</dbReference>
<dbReference type="GO" id="GO:0016301">
    <property type="term" value="F:kinase activity"/>
    <property type="evidence" value="ECO:0007669"/>
    <property type="project" value="UniProtKB-KW"/>
</dbReference>
<dbReference type="InterPro" id="IPR011892">
    <property type="entry name" value="Cyt_kin_arch"/>
</dbReference>
<dbReference type="AlphaFoldDB" id="A0A238W8T0"/>
<gene>
    <name evidence="6" type="ORF">SAMN06264855_10647</name>
</gene>
<keyword evidence="1" id="KW-0963">Cytoplasm</keyword>
<dbReference type="InterPro" id="IPR027417">
    <property type="entry name" value="P-loop_NTPase"/>
</dbReference>
<dbReference type="EMBL" id="FZNQ01000006">
    <property type="protein sequence ID" value="SNR42952.1"/>
    <property type="molecule type" value="Genomic_DNA"/>
</dbReference>
<evidence type="ECO:0000313" key="6">
    <source>
        <dbReference type="EMBL" id="SNR42952.1"/>
    </source>
</evidence>
<evidence type="ECO:0000256" key="2">
    <source>
        <dbReference type="ARBA" id="ARBA00022679"/>
    </source>
</evidence>
<evidence type="ECO:0000256" key="1">
    <source>
        <dbReference type="ARBA" id="ARBA00022490"/>
    </source>
</evidence>
<protein>
    <submittedName>
        <fullName evidence="6">Cytidylate kinase</fullName>
    </submittedName>
</protein>
<evidence type="ECO:0000256" key="3">
    <source>
        <dbReference type="ARBA" id="ARBA00022741"/>
    </source>
</evidence>
<name>A0A238W8T0_HALVU</name>
<dbReference type="GO" id="GO:0006139">
    <property type="term" value="P:nucleobase-containing compound metabolic process"/>
    <property type="evidence" value="ECO:0007669"/>
    <property type="project" value="InterPro"/>
</dbReference>
<dbReference type="Pfam" id="PF13189">
    <property type="entry name" value="Cytidylate_kin2"/>
    <property type="match status" value="1"/>
</dbReference>